<name>A0A1Y1X158_9FUNG</name>
<evidence type="ECO:0000313" key="12">
    <source>
        <dbReference type="Proteomes" id="UP000193944"/>
    </source>
</evidence>
<evidence type="ECO:0000256" key="9">
    <source>
        <dbReference type="ARBA" id="ARBA00023306"/>
    </source>
</evidence>
<evidence type="ECO:0000256" key="3">
    <source>
        <dbReference type="ARBA" id="ARBA00022490"/>
    </source>
</evidence>
<dbReference type="GO" id="GO:0051301">
    <property type="term" value="P:cell division"/>
    <property type="evidence" value="ECO:0007669"/>
    <property type="project" value="UniProtKB-KW"/>
</dbReference>
<sequence>MENDSLNQIDIPFFANNSTDDIEPLENESSVILQNYVEDINFDPKENLMDIDNNKEIIKQSIKAQDWEKIEDWLKDLYNGEQVPLYEKNEETYYALSIMMWKSIEKNSLLKITKGNVRENLKLEYEIKGEKYKKILNSLGINKSSLPLPLKKKLSSLIELIMKYELDNFDLGSLQTAICNKNISKFKNKQKIKEQENQIRELETQKKSFIYNLKLLKNILTEYEKNEEVCSQKIEEWISNTQMLDHKEKEYEERILTGRTRLNNLVPEESLSLLQFNVLNEIENMISDLNDEIAEKRNKLNSIEDLPSDMTLAKLKYAEAKQQLEALRKIREEKVKNMALQIF</sequence>
<evidence type="ECO:0000256" key="4">
    <source>
        <dbReference type="ARBA" id="ARBA00022618"/>
    </source>
</evidence>
<dbReference type="Pfam" id="PF25762">
    <property type="entry name" value="HAUS1"/>
    <property type="match status" value="1"/>
</dbReference>
<comment type="subcellular location">
    <subcellularLocation>
        <location evidence="1">Cytoplasm</location>
        <location evidence="1">Cytoskeleton</location>
        <location evidence="1">Spindle</location>
    </subcellularLocation>
</comment>
<gene>
    <name evidence="11" type="ORF">BCR32DRAFT_269688</name>
</gene>
<evidence type="ECO:0000256" key="5">
    <source>
        <dbReference type="ARBA" id="ARBA00022701"/>
    </source>
</evidence>
<dbReference type="OrthoDB" id="5372507at2759"/>
<dbReference type="AlphaFoldDB" id="A0A1Y1X158"/>
<dbReference type="PANTHER" id="PTHR31570:SF1">
    <property type="entry name" value="HAUS AUGMIN-LIKE COMPLEX SUBUNIT 1"/>
    <property type="match status" value="1"/>
</dbReference>
<evidence type="ECO:0000256" key="10">
    <source>
        <dbReference type="SAM" id="Coils"/>
    </source>
</evidence>
<keyword evidence="3" id="KW-0963">Cytoplasm</keyword>
<evidence type="ECO:0000313" key="11">
    <source>
        <dbReference type="EMBL" id="ORX79074.1"/>
    </source>
</evidence>
<keyword evidence="12" id="KW-1185">Reference proteome</keyword>
<keyword evidence="5" id="KW-0493">Microtubule</keyword>
<accession>A0A1Y1X158</accession>
<keyword evidence="8" id="KW-0206">Cytoskeleton</keyword>
<evidence type="ECO:0000256" key="6">
    <source>
        <dbReference type="ARBA" id="ARBA00022776"/>
    </source>
</evidence>
<reference evidence="11 12" key="2">
    <citation type="submission" date="2016-08" db="EMBL/GenBank/DDBJ databases">
        <title>Pervasive Adenine N6-methylation of Active Genes in Fungi.</title>
        <authorList>
            <consortium name="DOE Joint Genome Institute"/>
            <person name="Mondo S.J."/>
            <person name="Dannebaum R.O."/>
            <person name="Kuo R.C."/>
            <person name="Labutti K."/>
            <person name="Haridas S."/>
            <person name="Kuo A."/>
            <person name="Salamov A."/>
            <person name="Ahrendt S.R."/>
            <person name="Lipzen A."/>
            <person name="Sullivan W."/>
            <person name="Andreopoulos W.B."/>
            <person name="Clum A."/>
            <person name="Lindquist E."/>
            <person name="Daum C."/>
            <person name="Ramamoorthy G.K."/>
            <person name="Gryganskyi A."/>
            <person name="Culley D."/>
            <person name="Magnuson J.K."/>
            <person name="James T.Y."/>
            <person name="O'Malley M.A."/>
            <person name="Stajich J.E."/>
            <person name="Spatafora J.W."/>
            <person name="Visel A."/>
            <person name="Grigoriev I.V."/>
        </authorList>
    </citation>
    <scope>NUCLEOTIDE SEQUENCE [LARGE SCALE GENOMIC DNA]</scope>
    <source>
        <strain evidence="11 12">S4</strain>
    </source>
</reference>
<feature type="coiled-coil region" evidence="10">
    <location>
        <begin position="279"/>
        <end position="337"/>
    </location>
</feature>
<evidence type="ECO:0000256" key="1">
    <source>
        <dbReference type="ARBA" id="ARBA00004186"/>
    </source>
</evidence>
<evidence type="ECO:0000256" key="8">
    <source>
        <dbReference type="ARBA" id="ARBA00023212"/>
    </source>
</evidence>
<keyword evidence="6" id="KW-0498">Mitosis</keyword>
<reference evidence="11 12" key="1">
    <citation type="submission" date="2016-08" db="EMBL/GenBank/DDBJ databases">
        <title>A Parts List for Fungal Cellulosomes Revealed by Comparative Genomics.</title>
        <authorList>
            <consortium name="DOE Joint Genome Institute"/>
            <person name="Haitjema C.H."/>
            <person name="Gilmore S.P."/>
            <person name="Henske J.K."/>
            <person name="Solomon K.V."/>
            <person name="De Groot R."/>
            <person name="Kuo A."/>
            <person name="Mondo S.J."/>
            <person name="Salamov A.A."/>
            <person name="Labutti K."/>
            <person name="Zhao Z."/>
            <person name="Chiniquy J."/>
            <person name="Barry K."/>
            <person name="Brewer H.M."/>
            <person name="Purvine S.O."/>
            <person name="Wright A.T."/>
            <person name="Boxma B."/>
            <person name="Van Alen T."/>
            <person name="Hackstein J.H."/>
            <person name="Baker S.E."/>
            <person name="Grigoriev I.V."/>
            <person name="O'Malley M.A."/>
        </authorList>
    </citation>
    <scope>NUCLEOTIDE SEQUENCE [LARGE SCALE GENOMIC DNA]</scope>
    <source>
        <strain evidence="11 12">S4</strain>
    </source>
</reference>
<dbReference type="EMBL" id="MCFG01000188">
    <property type="protein sequence ID" value="ORX79074.1"/>
    <property type="molecule type" value="Genomic_DNA"/>
</dbReference>
<keyword evidence="7 10" id="KW-0175">Coiled coil</keyword>
<dbReference type="GO" id="GO:0051225">
    <property type="term" value="P:spindle assembly"/>
    <property type="evidence" value="ECO:0007669"/>
    <property type="project" value="InterPro"/>
</dbReference>
<organism evidence="11 12">
    <name type="scientific">Anaeromyces robustus</name>
    <dbReference type="NCBI Taxonomy" id="1754192"/>
    <lineage>
        <taxon>Eukaryota</taxon>
        <taxon>Fungi</taxon>
        <taxon>Fungi incertae sedis</taxon>
        <taxon>Chytridiomycota</taxon>
        <taxon>Chytridiomycota incertae sedis</taxon>
        <taxon>Neocallimastigomycetes</taxon>
        <taxon>Neocallimastigales</taxon>
        <taxon>Neocallimastigaceae</taxon>
        <taxon>Anaeromyces</taxon>
    </lineage>
</organism>
<dbReference type="STRING" id="1754192.A0A1Y1X158"/>
<feature type="coiled-coil region" evidence="10">
    <location>
        <begin position="185"/>
        <end position="212"/>
    </location>
</feature>
<dbReference type="GO" id="GO:0070652">
    <property type="term" value="C:HAUS complex"/>
    <property type="evidence" value="ECO:0007669"/>
    <property type="project" value="InterPro"/>
</dbReference>
<dbReference type="PANTHER" id="PTHR31570">
    <property type="entry name" value="HAUS AUGMIN-LIKE COMPLEX SUBUNIT 1"/>
    <property type="match status" value="1"/>
</dbReference>
<keyword evidence="4" id="KW-0132">Cell division</keyword>
<comment type="similarity">
    <text evidence="2">Belongs to the HAUS1 family.</text>
</comment>
<dbReference type="Proteomes" id="UP000193944">
    <property type="component" value="Unassembled WGS sequence"/>
</dbReference>
<dbReference type="GO" id="GO:0005819">
    <property type="term" value="C:spindle"/>
    <property type="evidence" value="ECO:0007669"/>
    <property type="project" value="UniProtKB-SubCell"/>
</dbReference>
<evidence type="ECO:0000256" key="7">
    <source>
        <dbReference type="ARBA" id="ARBA00023054"/>
    </source>
</evidence>
<keyword evidence="9" id="KW-0131">Cell cycle</keyword>
<dbReference type="InterPro" id="IPR026243">
    <property type="entry name" value="HAUS1"/>
</dbReference>
<dbReference type="GO" id="GO:0005874">
    <property type="term" value="C:microtubule"/>
    <property type="evidence" value="ECO:0007669"/>
    <property type="project" value="UniProtKB-KW"/>
</dbReference>
<protein>
    <submittedName>
        <fullName evidence="11">Uncharacterized protein</fullName>
    </submittedName>
</protein>
<dbReference type="GO" id="GO:0005829">
    <property type="term" value="C:cytosol"/>
    <property type="evidence" value="ECO:0007669"/>
    <property type="project" value="TreeGrafter"/>
</dbReference>
<proteinExistence type="inferred from homology"/>
<comment type="caution">
    <text evidence="11">The sequence shown here is derived from an EMBL/GenBank/DDBJ whole genome shotgun (WGS) entry which is preliminary data.</text>
</comment>
<evidence type="ECO:0000256" key="2">
    <source>
        <dbReference type="ARBA" id="ARBA00005479"/>
    </source>
</evidence>